<proteinExistence type="predicted"/>
<protein>
    <submittedName>
        <fullName evidence="1">Uncharacterized protein</fullName>
    </submittedName>
</protein>
<dbReference type="AlphaFoldDB" id="A0A3Q2HX04"/>
<keyword evidence="2" id="KW-1185">Reference proteome</keyword>
<reference evidence="1 2" key="1">
    <citation type="journal article" date="2009" name="Science">
        <title>Genome sequence, comparative analysis, and population genetics of the domestic horse.</title>
        <authorList>
            <consortium name="Broad Institute Genome Sequencing Platform"/>
            <consortium name="Broad Institute Whole Genome Assembly Team"/>
            <person name="Wade C.M."/>
            <person name="Giulotto E."/>
            <person name="Sigurdsson S."/>
            <person name="Zoli M."/>
            <person name="Gnerre S."/>
            <person name="Imsland F."/>
            <person name="Lear T.L."/>
            <person name="Adelson D.L."/>
            <person name="Bailey E."/>
            <person name="Bellone R.R."/>
            <person name="Bloecker H."/>
            <person name="Distl O."/>
            <person name="Edgar R.C."/>
            <person name="Garber M."/>
            <person name="Leeb T."/>
            <person name="Mauceli E."/>
            <person name="MacLeod J.N."/>
            <person name="Penedo M.C.T."/>
            <person name="Raison J.M."/>
            <person name="Sharpe T."/>
            <person name="Vogel J."/>
            <person name="Andersson L."/>
            <person name="Antczak D.F."/>
            <person name="Biagi T."/>
            <person name="Binns M.M."/>
            <person name="Chowdhary B.P."/>
            <person name="Coleman S.J."/>
            <person name="Della Valle G."/>
            <person name="Fryc S."/>
            <person name="Guerin G."/>
            <person name="Hasegawa T."/>
            <person name="Hill E.W."/>
            <person name="Jurka J."/>
            <person name="Kiialainen A."/>
            <person name="Lindgren G."/>
            <person name="Liu J."/>
            <person name="Magnani E."/>
            <person name="Mickelson J.R."/>
            <person name="Murray J."/>
            <person name="Nergadze S.G."/>
            <person name="Onofrio R."/>
            <person name="Pedroni S."/>
            <person name="Piras M.F."/>
            <person name="Raudsepp T."/>
            <person name="Rocchi M."/>
            <person name="Roeed K.H."/>
            <person name="Ryder O.A."/>
            <person name="Searle S."/>
            <person name="Skow L."/>
            <person name="Swinburne J.E."/>
            <person name="Syvaenen A.C."/>
            <person name="Tozaki T."/>
            <person name="Valberg S.J."/>
            <person name="Vaudin M."/>
            <person name="White J.R."/>
            <person name="Zody M.C."/>
            <person name="Lander E.S."/>
            <person name="Lindblad-Toh K."/>
        </authorList>
    </citation>
    <scope>NUCLEOTIDE SEQUENCE [LARGE SCALE GENOMIC DNA]</scope>
    <source>
        <strain evidence="1 2">Thoroughbred</strain>
    </source>
</reference>
<dbReference type="InterPro" id="IPR001733">
    <property type="entry name" value="Peptidase_S26B"/>
</dbReference>
<dbReference type="PROSITE" id="PS00761">
    <property type="entry name" value="SPASE_I_3"/>
    <property type="match status" value="1"/>
</dbReference>
<dbReference type="STRING" id="9796.ENSECAP00000039928"/>
<dbReference type="PaxDb" id="9796-ENSECAP00000039928"/>
<dbReference type="InParanoid" id="A0A3Q2HX04"/>
<dbReference type="Ensembl" id="ENSECAT00000039514.2">
    <property type="protein sequence ID" value="ENSECAP00000039928.2"/>
    <property type="gene ID" value="ENSECAG00000033766.2"/>
</dbReference>
<dbReference type="Bgee" id="ENSECAG00000033766">
    <property type="expression patterns" value="Expressed in chorionic villus and 1 other cell type or tissue"/>
</dbReference>
<reference evidence="1" key="2">
    <citation type="submission" date="2025-08" db="UniProtKB">
        <authorList>
            <consortium name="Ensembl"/>
        </authorList>
    </citation>
    <scope>IDENTIFICATION</scope>
    <source>
        <strain evidence="1">Thoroughbred</strain>
    </source>
</reference>
<dbReference type="GeneTree" id="ENSGT00390000015600"/>
<name>A0A3Q2HX04_HORSE</name>
<dbReference type="GO" id="GO:0004252">
    <property type="term" value="F:serine-type endopeptidase activity"/>
    <property type="evidence" value="ECO:0007669"/>
    <property type="project" value="InterPro"/>
</dbReference>
<reference evidence="1" key="3">
    <citation type="submission" date="2025-09" db="UniProtKB">
        <authorList>
            <consortium name="Ensembl"/>
        </authorList>
    </citation>
    <scope>IDENTIFICATION</scope>
    <source>
        <strain evidence="1">Thoroughbred</strain>
    </source>
</reference>
<dbReference type="GO" id="GO:0008233">
    <property type="term" value="F:peptidase activity"/>
    <property type="evidence" value="ECO:0000318"/>
    <property type="project" value="GO_Central"/>
</dbReference>
<dbReference type="Proteomes" id="UP000002281">
    <property type="component" value="Chromosome 8"/>
</dbReference>
<evidence type="ECO:0000313" key="1">
    <source>
        <dbReference type="Ensembl" id="ENSECAP00000039928.2"/>
    </source>
</evidence>
<dbReference type="GO" id="GO:0006465">
    <property type="term" value="P:signal peptide processing"/>
    <property type="evidence" value="ECO:0000318"/>
    <property type="project" value="GO_Central"/>
</dbReference>
<dbReference type="PANTHER" id="PTHR10806:SF12">
    <property type="entry name" value="SIGNAL PEPTIDASE COMPLEX CATALYTIC SUBUNIT SEC11C"/>
    <property type="match status" value="1"/>
</dbReference>
<evidence type="ECO:0000313" key="2">
    <source>
        <dbReference type="Proteomes" id="UP000002281"/>
    </source>
</evidence>
<dbReference type="InterPro" id="IPR019758">
    <property type="entry name" value="Pept_S26A_signal_pept_1_CS"/>
</dbReference>
<sequence>MHHFIQGLTAAWTWMRVSRDGEDKKMKEPRTELWGLFMSWPDGSRGRSHEAQGRRGECLVILTGSAQSIIKVHEKDNGDTKFLTKGDNNAVDDRGLYKEGQNWLEKKVVEGRVRGSLLSVCLVTIIMRDYTRFKYALVAAMGTCLLLKHES</sequence>
<dbReference type="GO" id="GO:0005787">
    <property type="term" value="C:signal peptidase complex"/>
    <property type="evidence" value="ECO:0000318"/>
    <property type="project" value="GO_Central"/>
</dbReference>
<organism evidence="1 2">
    <name type="scientific">Equus caballus</name>
    <name type="common">Horse</name>
    <dbReference type="NCBI Taxonomy" id="9796"/>
    <lineage>
        <taxon>Eukaryota</taxon>
        <taxon>Metazoa</taxon>
        <taxon>Chordata</taxon>
        <taxon>Craniata</taxon>
        <taxon>Vertebrata</taxon>
        <taxon>Euteleostomi</taxon>
        <taxon>Mammalia</taxon>
        <taxon>Eutheria</taxon>
        <taxon>Laurasiatheria</taxon>
        <taxon>Perissodactyla</taxon>
        <taxon>Equidae</taxon>
        <taxon>Equus</taxon>
    </lineage>
</organism>
<dbReference type="PANTHER" id="PTHR10806">
    <property type="entry name" value="SIGNAL PEPTIDASE COMPLEX CATALYTIC SUBUNIT SEC11"/>
    <property type="match status" value="1"/>
</dbReference>
<accession>A0A3Q2HX04</accession>